<proteinExistence type="predicted"/>
<protein>
    <submittedName>
        <fullName evidence="2">Uncharacterized protein</fullName>
    </submittedName>
</protein>
<dbReference type="STRING" id="59750.AWC31_11395"/>
<sequence length="201" mass="22036">MSKRILGRVSAVMVAALAAVLASVAGPAAATPNGVPATLPAFVPYQSNWSPNYTVFPYNLWQNRVTPGQITAQRDSCQWFNAQYDTLMGQVFGFQRFLGDQDDEWTAPRVQPAGDIVIANLDQSAGFLDPRAHTLYITNYPDQSQYSPLYNGDSIYRLWYQFTQISDKMKQKLPSGVINANIATANVYGTVIRDSGVCAGA</sequence>
<dbReference type="AlphaFoldDB" id="A0A132PJY5"/>
<dbReference type="RefSeq" id="WP_067851940.1">
    <property type="nucleotide sequence ID" value="NZ_LGTW01000013.1"/>
</dbReference>
<evidence type="ECO:0000313" key="3">
    <source>
        <dbReference type="Proteomes" id="UP000070612"/>
    </source>
</evidence>
<feature type="signal peptide" evidence="1">
    <location>
        <begin position="1"/>
        <end position="30"/>
    </location>
</feature>
<dbReference type="PATRIC" id="fig|59750.3.peg.1397"/>
<dbReference type="Proteomes" id="UP000070612">
    <property type="component" value="Unassembled WGS sequence"/>
</dbReference>
<reference evidence="2 3" key="1">
    <citation type="submission" date="2015-07" db="EMBL/GenBank/DDBJ databases">
        <title>A draft genome sequence of Mycobacterium wolinskyi.</title>
        <authorList>
            <person name="de Man T.J."/>
            <person name="Perry K.A."/>
            <person name="Coulliette A.D."/>
            <person name="Jensen B."/>
            <person name="Toney N.C."/>
            <person name="Limbago B.M."/>
            <person name="Noble-Wang J."/>
        </authorList>
    </citation>
    <scope>NUCLEOTIDE SEQUENCE [LARGE SCALE GENOMIC DNA]</scope>
    <source>
        <strain evidence="2 3">CDC_01</strain>
    </source>
</reference>
<organism evidence="2 3">
    <name type="scientific">Mycolicibacterium wolinskyi</name>
    <dbReference type="NCBI Taxonomy" id="59750"/>
    <lineage>
        <taxon>Bacteria</taxon>
        <taxon>Bacillati</taxon>
        <taxon>Actinomycetota</taxon>
        <taxon>Actinomycetes</taxon>
        <taxon>Mycobacteriales</taxon>
        <taxon>Mycobacteriaceae</taxon>
        <taxon>Mycolicibacterium</taxon>
    </lineage>
</organism>
<feature type="chain" id="PRO_5007453413" evidence="1">
    <location>
        <begin position="31"/>
        <end position="201"/>
    </location>
</feature>
<evidence type="ECO:0000313" key="2">
    <source>
        <dbReference type="EMBL" id="KWX22497.1"/>
    </source>
</evidence>
<dbReference type="EMBL" id="LGTW01000013">
    <property type="protein sequence ID" value="KWX22497.1"/>
    <property type="molecule type" value="Genomic_DNA"/>
</dbReference>
<keyword evidence="3" id="KW-1185">Reference proteome</keyword>
<comment type="caution">
    <text evidence="2">The sequence shown here is derived from an EMBL/GenBank/DDBJ whole genome shotgun (WGS) entry which is preliminary data.</text>
</comment>
<keyword evidence="1" id="KW-0732">Signal</keyword>
<accession>A0A132PJY5</accession>
<gene>
    <name evidence="2" type="ORF">AFM11_20320</name>
</gene>
<name>A0A132PJY5_9MYCO</name>
<evidence type="ECO:0000256" key="1">
    <source>
        <dbReference type="SAM" id="SignalP"/>
    </source>
</evidence>